<accession>A0ABQ6JEE0</accession>
<dbReference type="InterPro" id="IPR036926">
    <property type="entry name" value="Thymidate_synth/dCMP_Mease_sf"/>
</dbReference>
<reference evidence="6" key="1">
    <citation type="journal article" date="2019" name="Int. J. Syst. Evol. Microbiol.">
        <title>The Global Catalogue of Microorganisms (GCM) 10K type strain sequencing project: providing services to taxonomists for standard genome sequencing and annotation.</title>
        <authorList>
            <consortium name="The Broad Institute Genomics Platform"/>
            <consortium name="The Broad Institute Genome Sequencing Center for Infectious Disease"/>
            <person name="Wu L."/>
            <person name="Ma J."/>
        </authorList>
    </citation>
    <scope>NUCLEOTIDE SEQUENCE [LARGE SCALE GENOMIC DNA]</scope>
    <source>
        <strain evidence="6">NBRC 108730</strain>
    </source>
</reference>
<feature type="region of interest" description="Disordered" evidence="3">
    <location>
        <begin position="75"/>
        <end position="106"/>
    </location>
</feature>
<evidence type="ECO:0000256" key="1">
    <source>
        <dbReference type="ARBA" id="ARBA00022603"/>
    </source>
</evidence>
<evidence type="ECO:0000259" key="4">
    <source>
        <dbReference type="Pfam" id="PF00303"/>
    </source>
</evidence>
<organism evidence="5 6">
    <name type="scientific">Angustibacter aerolatus</name>
    <dbReference type="NCBI Taxonomy" id="1162965"/>
    <lineage>
        <taxon>Bacteria</taxon>
        <taxon>Bacillati</taxon>
        <taxon>Actinomycetota</taxon>
        <taxon>Actinomycetes</taxon>
        <taxon>Kineosporiales</taxon>
        <taxon>Kineosporiaceae</taxon>
    </lineage>
</organism>
<evidence type="ECO:0000313" key="6">
    <source>
        <dbReference type="Proteomes" id="UP001157017"/>
    </source>
</evidence>
<sequence>MPFNIAAYALLTLMVAQQVGLEPGDFVWTGGDCHVYDNHVEQVREQPDPRPVPVPRVEPAPGRVAVRLRLRRLLAGRLPPPPGDQGARCRLTPARSRWSGRRPAAG</sequence>
<dbReference type="Proteomes" id="UP001157017">
    <property type="component" value="Unassembled WGS sequence"/>
</dbReference>
<keyword evidence="6" id="KW-1185">Reference proteome</keyword>
<keyword evidence="1" id="KW-0489">Methyltransferase</keyword>
<evidence type="ECO:0000256" key="3">
    <source>
        <dbReference type="SAM" id="MobiDB-lite"/>
    </source>
</evidence>
<comment type="caution">
    <text evidence="5">The sequence shown here is derived from an EMBL/GenBank/DDBJ whole genome shotgun (WGS) entry which is preliminary data.</text>
</comment>
<evidence type="ECO:0000313" key="5">
    <source>
        <dbReference type="EMBL" id="GMA85504.1"/>
    </source>
</evidence>
<dbReference type="SUPFAM" id="SSF55831">
    <property type="entry name" value="Thymidylate synthase/dCMP hydroxymethylase"/>
    <property type="match status" value="1"/>
</dbReference>
<dbReference type="Gene3D" id="3.30.572.10">
    <property type="entry name" value="Thymidylate synthase/dCMP hydroxymethylase domain"/>
    <property type="match status" value="1"/>
</dbReference>
<gene>
    <name evidence="5" type="ORF">GCM10025868_07540</name>
</gene>
<dbReference type="Pfam" id="PF00303">
    <property type="entry name" value="Thymidylat_synt"/>
    <property type="match status" value="1"/>
</dbReference>
<feature type="domain" description="Thymidylate synthase/dCMP hydroxymethylase" evidence="4">
    <location>
        <begin position="1"/>
        <end position="58"/>
    </location>
</feature>
<evidence type="ECO:0000256" key="2">
    <source>
        <dbReference type="ARBA" id="ARBA00022679"/>
    </source>
</evidence>
<dbReference type="InterPro" id="IPR023451">
    <property type="entry name" value="Thymidate_synth/dCMP_Mease_dom"/>
</dbReference>
<dbReference type="PANTHER" id="PTHR11548">
    <property type="entry name" value="THYMIDYLATE SYNTHASE 1"/>
    <property type="match status" value="1"/>
</dbReference>
<proteinExistence type="predicted"/>
<name>A0ABQ6JEE0_9ACTN</name>
<dbReference type="PANTHER" id="PTHR11548:SF1">
    <property type="entry name" value="THYMIDYLATE SYNTHASE 1"/>
    <property type="match status" value="1"/>
</dbReference>
<protein>
    <recommendedName>
        <fullName evidence="4">Thymidylate synthase/dCMP hydroxymethylase domain-containing protein</fullName>
    </recommendedName>
</protein>
<keyword evidence="2" id="KW-0808">Transferase</keyword>
<dbReference type="InterPro" id="IPR045097">
    <property type="entry name" value="Thymidate_synth/dCMP_Mease"/>
</dbReference>
<dbReference type="EMBL" id="BSUZ01000001">
    <property type="protein sequence ID" value="GMA85504.1"/>
    <property type="molecule type" value="Genomic_DNA"/>
</dbReference>